<keyword evidence="2" id="KW-0238">DNA-binding</keyword>
<dbReference type="InterPro" id="IPR009057">
    <property type="entry name" value="Homeodomain-like_sf"/>
</dbReference>
<dbReference type="RefSeq" id="XP_010230232.2">
    <property type="nucleotide sequence ID" value="XM_010231930.3"/>
</dbReference>
<dbReference type="GeneID" id="104582408"/>
<dbReference type="GO" id="GO:0003700">
    <property type="term" value="F:DNA-binding transcription factor activity"/>
    <property type="evidence" value="ECO:0007669"/>
    <property type="project" value="InterPro"/>
</dbReference>
<accession>A0A2K2DUQ4</accession>
<dbReference type="GO" id="GO:0003677">
    <property type="term" value="F:DNA binding"/>
    <property type="evidence" value="ECO:0007669"/>
    <property type="project" value="UniProtKB-KW"/>
</dbReference>
<dbReference type="Gene3D" id="1.10.10.60">
    <property type="entry name" value="Homeodomain-like"/>
    <property type="match status" value="1"/>
</dbReference>
<dbReference type="InterPro" id="IPR001005">
    <property type="entry name" value="SANT/Myb"/>
</dbReference>
<dbReference type="EnsemblPlants" id="PNT78007">
    <property type="protein sequence ID" value="PNT78007"/>
    <property type="gene ID" value="BRADI_1g71910v3"/>
</dbReference>
<reference evidence="8" key="3">
    <citation type="submission" date="2018-08" db="UniProtKB">
        <authorList>
            <consortium name="EnsemblPlants"/>
        </authorList>
    </citation>
    <scope>IDENTIFICATION</scope>
    <source>
        <strain evidence="8">cv. Bd21</strain>
    </source>
</reference>
<dbReference type="STRING" id="15368.A0A2K2DUQ4"/>
<proteinExistence type="predicted"/>
<evidence type="ECO:0000256" key="5">
    <source>
        <dbReference type="SAM" id="MobiDB-lite"/>
    </source>
</evidence>
<dbReference type="EMBL" id="CM000880">
    <property type="protein sequence ID" value="PNT78007.1"/>
    <property type="molecule type" value="Genomic_DNA"/>
</dbReference>
<reference evidence="7 8" key="1">
    <citation type="journal article" date="2010" name="Nature">
        <title>Genome sequencing and analysis of the model grass Brachypodium distachyon.</title>
        <authorList>
            <consortium name="International Brachypodium Initiative"/>
        </authorList>
    </citation>
    <scope>NUCLEOTIDE SEQUENCE [LARGE SCALE GENOMIC DNA]</scope>
    <source>
        <strain evidence="7">Bd21</strain>
        <strain evidence="8">cv. Bd21</strain>
    </source>
</reference>
<feature type="compositionally biased region" description="Basic and acidic residues" evidence="5">
    <location>
        <begin position="144"/>
        <end position="154"/>
    </location>
</feature>
<dbReference type="OrthoDB" id="551907at2759"/>
<dbReference type="InterPro" id="IPR046955">
    <property type="entry name" value="PHR1-like"/>
</dbReference>
<evidence type="ECO:0000313" key="9">
    <source>
        <dbReference type="Proteomes" id="UP000008810"/>
    </source>
</evidence>
<dbReference type="Proteomes" id="UP000008810">
    <property type="component" value="Chromosome 1"/>
</dbReference>
<dbReference type="PROSITE" id="PS51294">
    <property type="entry name" value="HTH_MYB"/>
    <property type="match status" value="1"/>
</dbReference>
<reference evidence="7" key="2">
    <citation type="submission" date="2017-06" db="EMBL/GenBank/DDBJ databases">
        <title>WGS assembly of Brachypodium distachyon.</title>
        <authorList>
            <consortium name="The International Brachypodium Initiative"/>
            <person name="Lucas S."/>
            <person name="Harmon-Smith M."/>
            <person name="Lail K."/>
            <person name="Tice H."/>
            <person name="Grimwood J."/>
            <person name="Bruce D."/>
            <person name="Barry K."/>
            <person name="Shu S."/>
            <person name="Lindquist E."/>
            <person name="Wang M."/>
            <person name="Pitluck S."/>
            <person name="Vogel J.P."/>
            <person name="Garvin D.F."/>
            <person name="Mockler T.C."/>
            <person name="Schmutz J."/>
            <person name="Rokhsar D."/>
            <person name="Bevan M.W."/>
        </authorList>
    </citation>
    <scope>NUCLEOTIDE SEQUENCE</scope>
    <source>
        <strain evidence="7">Bd21</strain>
    </source>
</reference>
<dbReference type="AlphaFoldDB" id="A0A2K2DUQ4"/>
<keyword evidence="4" id="KW-0539">Nucleus</keyword>
<evidence type="ECO:0000256" key="1">
    <source>
        <dbReference type="ARBA" id="ARBA00023015"/>
    </source>
</evidence>
<feature type="domain" description="HTH myb-type" evidence="6">
    <location>
        <begin position="15"/>
        <end position="75"/>
    </location>
</feature>
<dbReference type="Pfam" id="PF00249">
    <property type="entry name" value="Myb_DNA-binding"/>
    <property type="match status" value="1"/>
</dbReference>
<dbReference type="InterPro" id="IPR006447">
    <property type="entry name" value="Myb_dom_plants"/>
</dbReference>
<feature type="region of interest" description="Disordered" evidence="5">
    <location>
        <begin position="124"/>
        <end position="184"/>
    </location>
</feature>
<sequence length="338" mass="36949">MSMARTMAGVRQYKRSKVPRLRWTPALHRCFVHAIRSLGGQHRATPKRVLQLMGVGGLTISHVKSHLQMYRNMRTDLGMQGMMQAQQWDQEHTYGGMEVCITDTQQQHRDHECDVPFYDSPKPRKEPLLLLHPNLKRTAASETTEARRERHGEEDAGASPTSLLGSGQREGIRERDRTSSSSSRLHCCGLGYVQPRAPGIKQKRLQRELWMPPELHGDAQHAVPSGLEFLGFLVAPPAACRRGLPFEVCTVSGQPFEPTSFSAKKFEQPTSTIRPAGFVNPASPAADHDDGCSLSLSLALALCPGAGSGCRQVASSTASSSSAASQISLDLSLSTLDS</sequence>
<dbReference type="SUPFAM" id="SSF46689">
    <property type="entry name" value="Homeodomain-like"/>
    <property type="match status" value="1"/>
</dbReference>
<dbReference type="NCBIfam" id="TIGR01557">
    <property type="entry name" value="myb_SHAQKYF"/>
    <property type="match status" value="1"/>
</dbReference>
<evidence type="ECO:0000256" key="4">
    <source>
        <dbReference type="ARBA" id="ARBA00023242"/>
    </source>
</evidence>
<keyword evidence="1" id="KW-0805">Transcription regulation</keyword>
<evidence type="ECO:0000259" key="6">
    <source>
        <dbReference type="PROSITE" id="PS51294"/>
    </source>
</evidence>
<protein>
    <recommendedName>
        <fullName evidence="6">HTH myb-type domain-containing protein</fullName>
    </recommendedName>
</protein>
<evidence type="ECO:0000256" key="3">
    <source>
        <dbReference type="ARBA" id="ARBA00023163"/>
    </source>
</evidence>
<dbReference type="KEGG" id="bdi:104582408"/>
<dbReference type="PANTHER" id="PTHR31314:SF188">
    <property type="entry name" value="TRANSCRIPTION FACTOR KAN2 ISOFORM X1-RELATED"/>
    <property type="match status" value="1"/>
</dbReference>
<dbReference type="PANTHER" id="PTHR31314">
    <property type="entry name" value="MYB FAMILY TRANSCRIPTION FACTOR PHL7-LIKE"/>
    <property type="match status" value="1"/>
</dbReference>
<keyword evidence="3" id="KW-0804">Transcription</keyword>
<name>A0A2K2DUQ4_BRADI</name>
<evidence type="ECO:0000313" key="8">
    <source>
        <dbReference type="EnsemblPlants" id="PNT78007"/>
    </source>
</evidence>
<dbReference type="FunFam" id="1.10.10.60:FF:000002">
    <property type="entry name" value="Myb family transcription factor"/>
    <property type="match status" value="1"/>
</dbReference>
<keyword evidence="9" id="KW-1185">Reference proteome</keyword>
<organism evidence="7">
    <name type="scientific">Brachypodium distachyon</name>
    <name type="common">Purple false brome</name>
    <name type="synonym">Trachynia distachya</name>
    <dbReference type="NCBI Taxonomy" id="15368"/>
    <lineage>
        <taxon>Eukaryota</taxon>
        <taxon>Viridiplantae</taxon>
        <taxon>Streptophyta</taxon>
        <taxon>Embryophyta</taxon>
        <taxon>Tracheophyta</taxon>
        <taxon>Spermatophyta</taxon>
        <taxon>Magnoliopsida</taxon>
        <taxon>Liliopsida</taxon>
        <taxon>Poales</taxon>
        <taxon>Poaceae</taxon>
        <taxon>BOP clade</taxon>
        <taxon>Pooideae</taxon>
        <taxon>Stipodae</taxon>
        <taxon>Brachypodieae</taxon>
        <taxon>Brachypodium</taxon>
    </lineage>
</organism>
<evidence type="ECO:0000256" key="2">
    <source>
        <dbReference type="ARBA" id="ARBA00023125"/>
    </source>
</evidence>
<gene>
    <name evidence="8" type="primary">LOC104582408</name>
    <name evidence="7" type="ORF">BRADI_1g71910v3</name>
</gene>
<dbReference type="InterPro" id="IPR017930">
    <property type="entry name" value="Myb_dom"/>
</dbReference>
<evidence type="ECO:0000313" key="7">
    <source>
        <dbReference type="EMBL" id="PNT78007.1"/>
    </source>
</evidence>
<dbReference type="Gramene" id="PNT78007">
    <property type="protein sequence ID" value="PNT78007"/>
    <property type="gene ID" value="BRADI_1g71910v3"/>
</dbReference>